<dbReference type="GO" id="GO:0031267">
    <property type="term" value="F:small GTPase binding"/>
    <property type="evidence" value="ECO:0007669"/>
    <property type="project" value="TreeGrafter"/>
</dbReference>
<evidence type="ECO:0000256" key="3">
    <source>
        <dbReference type="ARBA" id="ARBA00022737"/>
    </source>
</evidence>
<dbReference type="Pfam" id="PF13516">
    <property type="entry name" value="LRR_6"/>
    <property type="match status" value="5"/>
</dbReference>
<keyword evidence="1" id="KW-0343">GTPase activation</keyword>
<gene>
    <name evidence="5" type="ORF">KIPB_002213</name>
</gene>
<keyword evidence="3" id="KW-0677">Repeat</keyword>
<sequence>MRNEGGSALIQYLSKDTRLVALSIAGNDISHRVMADILKALSSHPSLTTLDVAKNRLGLPGTRALTSLFKCRSLVDVDLSGASIGVACGSALSSALRSKPGLQRLVLSNNRLQSEGVLELAGALTEDCVISTLNLSGNDLSDDCIAPLCLSLSHMPCLTHLDLSRNRLGEEACHSLARYLSLPTPHQAEEGTSGAEEAEKKRGRQLLREMGPELAALLDEREERERAEHEAEMEQLRQEGGKAPPPKATRHVTLTHLYLHTNPLCDGGLTALSTGLKVNRSLTHLALSHCVLGPLGVAAMCGALKHNKTLTDLELDHNPIDNEGAVAIGSLLRMDSRLQRLSLVVCGFGDAGFYKLAAGIRGSVLIEVDLGGNSLTDKGADTVVSALQTSLSECRTLVKLELSLNKTSHEQVLRLQQSLRNNRRMARETELHELQSELDSLQSISADIAVKKWDVARVNKARRADAELAFGLAGQYTVAEVQRGKTMGALEEEAQINQAEIAQVTEQYDLIANRVQQLRQTQMRRGGSGASSSSSVTLSSSDPPAPPLPAQARVMLLREQLTMARAMSQRDLGAGGVAPDIRRNQSAQL</sequence>
<feature type="compositionally biased region" description="Low complexity" evidence="4">
    <location>
        <begin position="530"/>
        <end position="542"/>
    </location>
</feature>
<dbReference type="InterPro" id="IPR032675">
    <property type="entry name" value="LRR_dom_sf"/>
</dbReference>
<dbReference type="SMART" id="SM00368">
    <property type="entry name" value="LRR_RI"/>
    <property type="match status" value="10"/>
</dbReference>
<dbReference type="OrthoDB" id="120976at2759"/>
<dbReference type="PANTHER" id="PTHR24113:SF12">
    <property type="entry name" value="RAN GTPASE-ACTIVATING PROTEIN 1"/>
    <property type="match status" value="1"/>
</dbReference>
<dbReference type="SUPFAM" id="SSF52047">
    <property type="entry name" value="RNI-like"/>
    <property type="match status" value="2"/>
</dbReference>
<feature type="region of interest" description="Disordered" evidence="4">
    <location>
        <begin position="519"/>
        <end position="549"/>
    </location>
</feature>
<feature type="region of interest" description="Disordered" evidence="4">
    <location>
        <begin position="221"/>
        <end position="246"/>
    </location>
</feature>
<name>A0A9K3CQ90_9EUKA</name>
<dbReference type="Proteomes" id="UP000265618">
    <property type="component" value="Unassembled WGS sequence"/>
</dbReference>
<evidence type="ECO:0000256" key="2">
    <source>
        <dbReference type="ARBA" id="ARBA00022614"/>
    </source>
</evidence>
<evidence type="ECO:0000256" key="4">
    <source>
        <dbReference type="SAM" id="MobiDB-lite"/>
    </source>
</evidence>
<evidence type="ECO:0000313" key="6">
    <source>
        <dbReference type="Proteomes" id="UP000265618"/>
    </source>
</evidence>
<dbReference type="GO" id="GO:0005096">
    <property type="term" value="F:GTPase activator activity"/>
    <property type="evidence" value="ECO:0007669"/>
    <property type="project" value="InterPro"/>
</dbReference>
<dbReference type="GO" id="GO:0005634">
    <property type="term" value="C:nucleus"/>
    <property type="evidence" value="ECO:0007669"/>
    <property type="project" value="TreeGrafter"/>
</dbReference>
<protein>
    <submittedName>
        <fullName evidence="5">Uncharacterized protein</fullName>
    </submittedName>
</protein>
<dbReference type="InterPro" id="IPR027038">
    <property type="entry name" value="RanGap"/>
</dbReference>
<dbReference type="EMBL" id="BDIP01000351">
    <property type="protein sequence ID" value="GIQ81279.1"/>
    <property type="molecule type" value="Genomic_DNA"/>
</dbReference>
<evidence type="ECO:0000313" key="5">
    <source>
        <dbReference type="EMBL" id="GIQ81279.1"/>
    </source>
</evidence>
<dbReference type="GO" id="GO:0005829">
    <property type="term" value="C:cytosol"/>
    <property type="evidence" value="ECO:0007669"/>
    <property type="project" value="TreeGrafter"/>
</dbReference>
<evidence type="ECO:0000256" key="1">
    <source>
        <dbReference type="ARBA" id="ARBA00022468"/>
    </source>
</evidence>
<feature type="compositionally biased region" description="Basic and acidic residues" evidence="4">
    <location>
        <begin position="221"/>
        <end position="240"/>
    </location>
</feature>
<dbReference type="PANTHER" id="PTHR24113">
    <property type="entry name" value="RAN GTPASE-ACTIVATING PROTEIN 1"/>
    <property type="match status" value="1"/>
</dbReference>
<dbReference type="GO" id="GO:0006913">
    <property type="term" value="P:nucleocytoplasmic transport"/>
    <property type="evidence" value="ECO:0007669"/>
    <property type="project" value="TreeGrafter"/>
</dbReference>
<dbReference type="Gene3D" id="3.80.10.10">
    <property type="entry name" value="Ribonuclease Inhibitor"/>
    <property type="match status" value="3"/>
</dbReference>
<reference evidence="5 6" key="1">
    <citation type="journal article" date="2018" name="PLoS ONE">
        <title>The draft genome of Kipferlia bialata reveals reductive genome evolution in fornicate parasites.</title>
        <authorList>
            <person name="Tanifuji G."/>
            <person name="Takabayashi S."/>
            <person name="Kume K."/>
            <person name="Takagi M."/>
            <person name="Nakayama T."/>
            <person name="Kamikawa R."/>
            <person name="Inagaki Y."/>
            <person name="Hashimoto T."/>
        </authorList>
    </citation>
    <scope>NUCLEOTIDE SEQUENCE [LARGE SCALE GENOMIC DNA]</scope>
    <source>
        <strain evidence="5">NY0173</strain>
    </source>
</reference>
<keyword evidence="2" id="KW-0433">Leucine-rich repeat</keyword>
<comment type="caution">
    <text evidence="5">The sequence shown here is derived from an EMBL/GenBank/DDBJ whole genome shotgun (WGS) entry which is preliminary data.</text>
</comment>
<accession>A0A9K3CQ90</accession>
<dbReference type="AlphaFoldDB" id="A0A9K3CQ90"/>
<organism evidence="5 6">
    <name type="scientific">Kipferlia bialata</name>
    <dbReference type="NCBI Taxonomy" id="797122"/>
    <lineage>
        <taxon>Eukaryota</taxon>
        <taxon>Metamonada</taxon>
        <taxon>Carpediemonas-like organisms</taxon>
        <taxon>Kipferlia</taxon>
    </lineage>
</organism>
<proteinExistence type="predicted"/>
<keyword evidence="6" id="KW-1185">Reference proteome</keyword>
<dbReference type="GO" id="GO:0048471">
    <property type="term" value="C:perinuclear region of cytoplasm"/>
    <property type="evidence" value="ECO:0007669"/>
    <property type="project" value="TreeGrafter"/>
</dbReference>
<dbReference type="InterPro" id="IPR001611">
    <property type="entry name" value="Leu-rich_rpt"/>
</dbReference>